<sequence>MLGVVSATKIGCNTIGGLDMLVNQGALAFEWWTNKKPNIDLMKNKIIEFLGMK</sequence>
<evidence type="ECO:0000259" key="1">
    <source>
        <dbReference type="Pfam" id="PF18317"/>
    </source>
</evidence>
<proteinExistence type="predicted"/>
<feature type="domain" description="SDH C-terminal" evidence="1">
    <location>
        <begin position="17"/>
        <end position="45"/>
    </location>
</feature>
<dbReference type="AlphaFoldDB" id="X0ZEM7"/>
<protein>
    <recommendedName>
        <fullName evidence="1">SDH C-terminal domain-containing protein</fullName>
    </recommendedName>
</protein>
<evidence type="ECO:0000313" key="2">
    <source>
        <dbReference type="EMBL" id="GAG68085.1"/>
    </source>
</evidence>
<reference evidence="2" key="1">
    <citation type="journal article" date="2014" name="Front. Microbiol.">
        <title>High frequency of phylogenetically diverse reductive dehalogenase-homologous genes in deep subseafloor sedimentary metagenomes.</title>
        <authorList>
            <person name="Kawai M."/>
            <person name="Futagami T."/>
            <person name="Toyoda A."/>
            <person name="Takaki Y."/>
            <person name="Nishi S."/>
            <person name="Hori S."/>
            <person name="Arai W."/>
            <person name="Tsubouchi T."/>
            <person name="Morono Y."/>
            <person name="Uchiyama I."/>
            <person name="Ito T."/>
            <person name="Fujiyama A."/>
            <person name="Inagaki F."/>
            <person name="Takami H."/>
        </authorList>
    </citation>
    <scope>NUCLEOTIDE SEQUENCE</scope>
    <source>
        <strain evidence="2">Expedition CK06-06</strain>
    </source>
</reference>
<dbReference type="InterPro" id="IPR041121">
    <property type="entry name" value="SDH_C"/>
</dbReference>
<dbReference type="Pfam" id="PF18317">
    <property type="entry name" value="SDH_C"/>
    <property type="match status" value="1"/>
</dbReference>
<dbReference type="SUPFAM" id="SSF51735">
    <property type="entry name" value="NAD(P)-binding Rossmann-fold domains"/>
    <property type="match status" value="1"/>
</dbReference>
<dbReference type="Gene3D" id="3.40.50.720">
    <property type="entry name" value="NAD(P)-binding Rossmann-like Domain"/>
    <property type="match status" value="1"/>
</dbReference>
<comment type="caution">
    <text evidence="2">The sequence shown here is derived from an EMBL/GenBank/DDBJ whole genome shotgun (WGS) entry which is preliminary data.</text>
</comment>
<accession>X0ZEM7</accession>
<organism evidence="2">
    <name type="scientific">marine sediment metagenome</name>
    <dbReference type="NCBI Taxonomy" id="412755"/>
    <lineage>
        <taxon>unclassified sequences</taxon>
        <taxon>metagenomes</taxon>
        <taxon>ecological metagenomes</taxon>
    </lineage>
</organism>
<dbReference type="EMBL" id="BART01002798">
    <property type="protein sequence ID" value="GAG68085.1"/>
    <property type="molecule type" value="Genomic_DNA"/>
</dbReference>
<name>X0ZEM7_9ZZZZ</name>
<gene>
    <name evidence="2" type="ORF">S01H4_08236</name>
</gene>
<dbReference type="InterPro" id="IPR036291">
    <property type="entry name" value="NAD(P)-bd_dom_sf"/>
</dbReference>